<keyword evidence="2" id="KW-0863">Zinc-finger</keyword>
<dbReference type="GO" id="GO:0006355">
    <property type="term" value="P:regulation of DNA-templated transcription"/>
    <property type="evidence" value="ECO:0007669"/>
    <property type="project" value="TreeGrafter"/>
</dbReference>
<feature type="region of interest" description="Disordered" evidence="5">
    <location>
        <begin position="449"/>
        <end position="475"/>
    </location>
</feature>
<dbReference type="SUPFAM" id="SSF57903">
    <property type="entry name" value="FYVE/PHD zinc finger"/>
    <property type="match status" value="1"/>
</dbReference>
<evidence type="ECO:0000256" key="1">
    <source>
        <dbReference type="ARBA" id="ARBA00022723"/>
    </source>
</evidence>
<evidence type="ECO:0000256" key="3">
    <source>
        <dbReference type="ARBA" id="ARBA00022833"/>
    </source>
</evidence>
<feature type="domain" description="Zinc finger PHD-type" evidence="6">
    <location>
        <begin position="382"/>
        <end position="436"/>
    </location>
</feature>
<dbReference type="Proteomes" id="UP000825890">
    <property type="component" value="Unassembled WGS sequence"/>
</dbReference>
<gene>
    <name evidence="7" type="ORF">CKM354_000562200</name>
</gene>
<dbReference type="GO" id="GO:0008270">
    <property type="term" value="F:zinc ion binding"/>
    <property type="evidence" value="ECO:0007669"/>
    <property type="project" value="UniProtKB-KW"/>
</dbReference>
<dbReference type="InterPro" id="IPR001965">
    <property type="entry name" value="Znf_PHD"/>
</dbReference>
<dbReference type="EMBL" id="BOLY01000003">
    <property type="protein sequence ID" value="GIZ42347.1"/>
    <property type="molecule type" value="Genomic_DNA"/>
</dbReference>
<dbReference type="InterPro" id="IPR013083">
    <property type="entry name" value="Znf_RING/FYVE/PHD"/>
</dbReference>
<dbReference type="OrthoDB" id="3642791at2759"/>
<dbReference type="GeneID" id="68291197"/>
<feature type="compositionally biased region" description="Basic and acidic residues" evidence="5">
    <location>
        <begin position="241"/>
        <end position="250"/>
    </location>
</feature>
<protein>
    <recommendedName>
        <fullName evidence="6">Zinc finger PHD-type domain-containing protein</fullName>
    </recommendedName>
</protein>
<accession>A0A9P3FFQ7</accession>
<dbReference type="RefSeq" id="XP_044656834.1">
    <property type="nucleotide sequence ID" value="XM_044800899.1"/>
</dbReference>
<dbReference type="PROSITE" id="PS01359">
    <property type="entry name" value="ZF_PHD_1"/>
    <property type="match status" value="1"/>
</dbReference>
<dbReference type="InterPro" id="IPR011011">
    <property type="entry name" value="Znf_FYVE_PHD"/>
</dbReference>
<dbReference type="PANTHER" id="PTHR46462">
    <property type="entry name" value="UPSET, ISOFORM A"/>
    <property type="match status" value="1"/>
</dbReference>
<dbReference type="GO" id="GO:0070210">
    <property type="term" value="C:Rpd3L-Expanded complex"/>
    <property type="evidence" value="ECO:0007669"/>
    <property type="project" value="TreeGrafter"/>
</dbReference>
<evidence type="ECO:0000313" key="7">
    <source>
        <dbReference type="EMBL" id="GIZ42347.1"/>
    </source>
</evidence>
<evidence type="ECO:0000259" key="6">
    <source>
        <dbReference type="SMART" id="SM00249"/>
    </source>
</evidence>
<organism evidence="7 8">
    <name type="scientific">Cercospora kikuchii</name>
    <dbReference type="NCBI Taxonomy" id="84275"/>
    <lineage>
        <taxon>Eukaryota</taxon>
        <taxon>Fungi</taxon>
        <taxon>Dikarya</taxon>
        <taxon>Ascomycota</taxon>
        <taxon>Pezizomycotina</taxon>
        <taxon>Dothideomycetes</taxon>
        <taxon>Dothideomycetidae</taxon>
        <taxon>Mycosphaerellales</taxon>
        <taxon>Mycosphaerellaceae</taxon>
        <taxon>Cercospora</taxon>
    </lineage>
</organism>
<keyword evidence="8" id="KW-1185">Reference proteome</keyword>
<keyword evidence="1" id="KW-0479">Metal-binding</keyword>
<keyword evidence="3" id="KW-0862">Zinc</keyword>
<evidence type="ECO:0000256" key="2">
    <source>
        <dbReference type="ARBA" id="ARBA00022771"/>
    </source>
</evidence>
<dbReference type="GO" id="GO:0034967">
    <property type="term" value="C:Set3 complex"/>
    <property type="evidence" value="ECO:0007669"/>
    <property type="project" value="TreeGrafter"/>
</dbReference>
<dbReference type="GO" id="GO:0006325">
    <property type="term" value="P:chromatin organization"/>
    <property type="evidence" value="ECO:0007669"/>
    <property type="project" value="UniProtKB-KW"/>
</dbReference>
<dbReference type="AlphaFoldDB" id="A0A9P3FFQ7"/>
<name>A0A9P3FFQ7_9PEZI</name>
<feature type="region of interest" description="Disordered" evidence="5">
    <location>
        <begin position="206"/>
        <end position="302"/>
    </location>
</feature>
<comment type="caution">
    <text evidence="7">The sequence shown here is derived from an EMBL/GenBank/DDBJ whole genome shotgun (WGS) entry which is preliminary data.</text>
</comment>
<dbReference type="InterPro" id="IPR019786">
    <property type="entry name" value="Zinc_finger_PHD-type_CS"/>
</dbReference>
<keyword evidence="4" id="KW-0156">Chromatin regulator</keyword>
<evidence type="ECO:0000256" key="4">
    <source>
        <dbReference type="ARBA" id="ARBA00022853"/>
    </source>
</evidence>
<reference evidence="7 8" key="1">
    <citation type="submission" date="2021-01" db="EMBL/GenBank/DDBJ databases">
        <title>Cercospora kikuchii MAFF 305040 whole genome shotgun sequence.</title>
        <authorList>
            <person name="Kashiwa T."/>
            <person name="Suzuki T."/>
        </authorList>
    </citation>
    <scope>NUCLEOTIDE SEQUENCE [LARGE SCALE GENOMIC DNA]</scope>
    <source>
        <strain evidence="7 8">MAFF 305040</strain>
    </source>
</reference>
<evidence type="ECO:0000313" key="8">
    <source>
        <dbReference type="Proteomes" id="UP000825890"/>
    </source>
</evidence>
<dbReference type="SMART" id="SM00249">
    <property type="entry name" value="PHD"/>
    <property type="match status" value="1"/>
</dbReference>
<sequence>MDSSRRYLDPAERATCVAASHLEVRDWEPGLVLNERYTKSEYLLRRHGHLGRHTDTRDIPKLARTAAGDAKLVFMHHPMMSAQAVRRLELYYAFEQLTPYPTDSNMETDSALYPPSEWQPGTQTAQQAANALSENQDFDTNPPRHPHRAAWDLMATTVLNPPLMPETLNQIINDLSYPLGTITAAPPQYAAERAVAELTDCPFPVPVKTQHKTGEKRSADSSFVSGKGVDDEGATSPSADRSSKRPRLETAEVEDALLEPQHQKGKKRAADSPLPSHDNDDIEAPVSPSPARPTKRPRTETPPVEILLPGVVSGNRLPKSRKEAVDGAIERKQILERAHLIVRPGTIVENLDFPPEFHSPENFTQAERTALDEQDIDNGPIRCICGENRDVAGREEWIQCDGENCGVWQHVMCMEDGVESTVAKRQAKTYLCQVCDPWRHRRVLQRLRKQNPDPMGRVERERDEAAAVNEGNEGK</sequence>
<dbReference type="Gene3D" id="3.30.40.10">
    <property type="entry name" value="Zinc/RING finger domain, C3HC4 (zinc finger)"/>
    <property type="match status" value="1"/>
</dbReference>
<proteinExistence type="predicted"/>
<feature type="compositionally biased region" description="Basic and acidic residues" evidence="5">
    <location>
        <begin position="456"/>
        <end position="465"/>
    </location>
</feature>
<dbReference type="PANTHER" id="PTHR46462:SF3">
    <property type="entry name" value="UPSET, ISOFORM A"/>
    <property type="match status" value="1"/>
</dbReference>
<evidence type="ECO:0000256" key="5">
    <source>
        <dbReference type="SAM" id="MobiDB-lite"/>
    </source>
</evidence>